<feature type="region of interest" description="Disordered" evidence="4">
    <location>
        <begin position="316"/>
        <end position="396"/>
    </location>
</feature>
<dbReference type="Pfam" id="PF04935">
    <property type="entry name" value="SURF6"/>
    <property type="match status" value="1"/>
</dbReference>
<gene>
    <name evidence="7" type="ORF">RDB_LOCUS58072</name>
</gene>
<feature type="domain" description="Ribosomal RNA-processing protein 14 N-terminal" evidence="6">
    <location>
        <begin position="12"/>
        <end position="75"/>
    </location>
</feature>
<keyword evidence="3" id="KW-0539">Nucleus</keyword>
<evidence type="ECO:0000259" key="6">
    <source>
        <dbReference type="Pfam" id="PF15459"/>
    </source>
</evidence>
<evidence type="ECO:0000313" key="7">
    <source>
        <dbReference type="EMBL" id="CAE6468048.1"/>
    </source>
</evidence>
<organism evidence="7 8">
    <name type="scientific">Rhizoctonia solani</name>
    <dbReference type="NCBI Taxonomy" id="456999"/>
    <lineage>
        <taxon>Eukaryota</taxon>
        <taxon>Fungi</taxon>
        <taxon>Dikarya</taxon>
        <taxon>Basidiomycota</taxon>
        <taxon>Agaricomycotina</taxon>
        <taxon>Agaricomycetes</taxon>
        <taxon>Cantharellales</taxon>
        <taxon>Ceratobasidiaceae</taxon>
        <taxon>Rhizoctonia</taxon>
    </lineage>
</organism>
<feature type="compositionally biased region" description="Basic and acidic residues" evidence="4">
    <location>
        <begin position="170"/>
        <end position="216"/>
    </location>
</feature>
<feature type="compositionally biased region" description="Acidic residues" evidence="4">
    <location>
        <begin position="109"/>
        <end position="122"/>
    </location>
</feature>
<feature type="region of interest" description="Disordered" evidence="4">
    <location>
        <begin position="158"/>
        <end position="237"/>
    </location>
</feature>
<evidence type="ECO:0008006" key="9">
    <source>
        <dbReference type="Google" id="ProtNLM"/>
    </source>
</evidence>
<dbReference type="EMBL" id="CAJMWZ010003053">
    <property type="protein sequence ID" value="CAE6468048.1"/>
    <property type="molecule type" value="Genomic_DNA"/>
</dbReference>
<protein>
    <recommendedName>
        <fullName evidence="9">SURF6-domain-containing protein</fullName>
    </recommendedName>
</protein>
<feature type="region of interest" description="Disordered" evidence="4">
    <location>
        <begin position="34"/>
        <end position="145"/>
    </location>
</feature>
<dbReference type="InterPro" id="IPR007019">
    <property type="entry name" value="SURF6"/>
</dbReference>
<dbReference type="GO" id="GO:0042273">
    <property type="term" value="P:ribosomal large subunit biogenesis"/>
    <property type="evidence" value="ECO:0007669"/>
    <property type="project" value="TreeGrafter"/>
</dbReference>
<feature type="compositionally biased region" description="Basic and acidic residues" evidence="4">
    <location>
        <begin position="325"/>
        <end position="338"/>
    </location>
</feature>
<dbReference type="InterPro" id="IPR029190">
    <property type="entry name" value="Rrp14/SURF6_C"/>
</dbReference>
<dbReference type="AlphaFoldDB" id="A0A8H3BXZ3"/>
<evidence type="ECO:0000256" key="4">
    <source>
        <dbReference type="SAM" id="MobiDB-lite"/>
    </source>
</evidence>
<sequence>MPITPSHELRASLENHNKAFETLLQLIPAKYYLPQERDDDNNGSKYQKNKKKQSAPKQAIKEATKKARREKLDPANNKSILEIQKEAAGLQGLVPSNTKQKGKQKATSVDDDSDNSDVEMADLSDAPDGSAPAAPQPMPSYESISTVRAKLHARINNLKQERGALTGEPGSRDELLEEQRRKRGLLREKRRQATRERKRNEEAGKQKKLAVPERAKGHQAKTQLIVPDPVPGGSSSGTTNVTFSAIASSGGPLKAKKYATATDPRAALNQLAARNEKLSSLPTEKREAIEERSRWEKAEIRAEGGKVHDDAARLKKAAKRKGKEKLKSKLEWNQRKETLTANMAAKQKKRADNIAQRNERRNDTRKGIKPKAGKARPGFEGKRTFSSKKSSAKSNK</sequence>
<evidence type="ECO:0000256" key="1">
    <source>
        <dbReference type="ARBA" id="ARBA00004123"/>
    </source>
</evidence>
<feature type="compositionally biased region" description="Low complexity" evidence="4">
    <location>
        <begin position="387"/>
        <end position="396"/>
    </location>
</feature>
<dbReference type="GO" id="GO:0003677">
    <property type="term" value="F:DNA binding"/>
    <property type="evidence" value="ECO:0007669"/>
    <property type="project" value="TreeGrafter"/>
</dbReference>
<comment type="subcellular location">
    <subcellularLocation>
        <location evidence="1">Nucleus</location>
    </subcellularLocation>
</comment>
<proteinExistence type="inferred from homology"/>
<comment type="caution">
    <text evidence="7">The sequence shown here is derived from an EMBL/GenBank/DDBJ whole genome shotgun (WGS) entry which is preliminary data.</text>
</comment>
<evidence type="ECO:0000256" key="3">
    <source>
        <dbReference type="ARBA" id="ARBA00023242"/>
    </source>
</evidence>
<comment type="similarity">
    <text evidence="2">Belongs to the SURF6 family.</text>
</comment>
<evidence type="ECO:0000313" key="8">
    <source>
        <dbReference type="Proteomes" id="UP000663850"/>
    </source>
</evidence>
<feature type="domain" description="Ribosomal RNA-processing protein 14/surfeit locus protein 6 C-terminal" evidence="5">
    <location>
        <begin position="174"/>
        <end position="366"/>
    </location>
</feature>
<dbReference type="Pfam" id="PF15459">
    <property type="entry name" value="RRP14"/>
    <property type="match status" value="1"/>
</dbReference>
<dbReference type="PANTHER" id="PTHR14369">
    <property type="entry name" value="SURFEIT LOCUS PROTEIN 6"/>
    <property type="match status" value="1"/>
</dbReference>
<feature type="compositionally biased region" description="Basic and acidic residues" evidence="4">
    <location>
        <begin position="357"/>
        <end position="366"/>
    </location>
</feature>
<evidence type="ECO:0000256" key="2">
    <source>
        <dbReference type="ARBA" id="ARBA00005904"/>
    </source>
</evidence>
<dbReference type="InterPro" id="IPR029188">
    <property type="entry name" value="Rrp14_N"/>
</dbReference>
<dbReference type="PANTHER" id="PTHR14369:SF0">
    <property type="entry name" value="SURFEIT LOCUS PROTEIN 6"/>
    <property type="match status" value="1"/>
</dbReference>
<reference evidence="7" key="1">
    <citation type="submission" date="2021-01" db="EMBL/GenBank/DDBJ databases">
        <authorList>
            <person name="Kaushik A."/>
        </authorList>
    </citation>
    <scope>NUCLEOTIDE SEQUENCE</scope>
    <source>
        <strain evidence="7">Type strain: AG8-Rh-89/</strain>
    </source>
</reference>
<dbReference type="Proteomes" id="UP000663850">
    <property type="component" value="Unassembled WGS sequence"/>
</dbReference>
<feature type="compositionally biased region" description="Low complexity" evidence="4">
    <location>
        <begin position="123"/>
        <end position="133"/>
    </location>
</feature>
<dbReference type="GO" id="GO:0005730">
    <property type="term" value="C:nucleolus"/>
    <property type="evidence" value="ECO:0007669"/>
    <property type="project" value="TreeGrafter"/>
</dbReference>
<feature type="compositionally biased region" description="Basic and acidic residues" evidence="4">
    <location>
        <begin position="59"/>
        <end position="73"/>
    </location>
</feature>
<evidence type="ECO:0000259" key="5">
    <source>
        <dbReference type="Pfam" id="PF04935"/>
    </source>
</evidence>
<name>A0A8H3BXZ3_9AGAM</name>
<dbReference type="GO" id="GO:0003723">
    <property type="term" value="F:RNA binding"/>
    <property type="evidence" value="ECO:0007669"/>
    <property type="project" value="TreeGrafter"/>
</dbReference>
<dbReference type="GO" id="GO:0042274">
    <property type="term" value="P:ribosomal small subunit biogenesis"/>
    <property type="evidence" value="ECO:0007669"/>
    <property type="project" value="TreeGrafter"/>
</dbReference>
<accession>A0A8H3BXZ3</accession>